<evidence type="ECO:0000256" key="3">
    <source>
        <dbReference type="SAM" id="MobiDB-lite"/>
    </source>
</evidence>
<dbReference type="Gene3D" id="3.30.70.330">
    <property type="match status" value="1"/>
</dbReference>
<dbReference type="GO" id="GO:0003729">
    <property type="term" value="F:mRNA binding"/>
    <property type="evidence" value="ECO:0007669"/>
    <property type="project" value="InterPro"/>
</dbReference>
<dbReference type="InterPro" id="IPR012677">
    <property type="entry name" value="Nucleotide-bd_a/b_plait_sf"/>
</dbReference>
<dbReference type="InterPro" id="IPR034215">
    <property type="entry name" value="RBM42_RRM"/>
</dbReference>
<sequence>MSSLKTDTDQPAGTATSKKNVIKQITDEEAARMGSRMAVGANGNGRIHLRKAAGCIWNDPTLEDWPENDFRIFCGDLGNEVTDEVLANSFKKYPSFQRARVIRDRVSGKSKGYGFVSLMSPDDMLAALNEMNHKFIGNRPIRVMRSKWKDRDIDSAKNRQSASLYQMSAENSKTLRKFKKLGKAVTGGKKANLVYEPKTPKRNKIYLSTGIANRFDNRSRVAHDHLLDNI</sequence>
<evidence type="ECO:0000256" key="1">
    <source>
        <dbReference type="ARBA" id="ARBA00022884"/>
    </source>
</evidence>
<dbReference type="CDD" id="cd12383">
    <property type="entry name" value="RRM_RBM42"/>
    <property type="match status" value="1"/>
</dbReference>
<dbReference type="PANTHER" id="PTHR47640:SF11">
    <property type="entry name" value="RNA-BINDING PROTEIN 42"/>
    <property type="match status" value="1"/>
</dbReference>
<evidence type="ECO:0000256" key="2">
    <source>
        <dbReference type="PROSITE-ProRule" id="PRU00176"/>
    </source>
</evidence>
<comment type="caution">
    <text evidence="5">The sequence shown here is derived from an EMBL/GenBank/DDBJ whole genome shotgun (WGS) entry which is preliminary data.</text>
</comment>
<proteinExistence type="predicted"/>
<dbReference type="AlphaFoldDB" id="A0AAD8P8X0"/>
<dbReference type="PANTHER" id="PTHR47640">
    <property type="entry name" value="TRNA SELENOCYSTEINE 1-ASSOCIATED PROTEIN 1-RELATED-RELATED"/>
    <property type="match status" value="1"/>
</dbReference>
<dbReference type="PROSITE" id="PS50102">
    <property type="entry name" value="RRM"/>
    <property type="match status" value="1"/>
</dbReference>
<evidence type="ECO:0000313" key="6">
    <source>
        <dbReference type="Proteomes" id="UP001230268"/>
    </source>
</evidence>
<keyword evidence="1 2" id="KW-0694">RNA-binding</keyword>
<gene>
    <name evidence="5" type="ORF">BgAZ_304080</name>
</gene>
<evidence type="ECO:0000259" key="4">
    <source>
        <dbReference type="PROSITE" id="PS50102"/>
    </source>
</evidence>
<dbReference type="EMBL" id="JAVEPI010000003">
    <property type="protein sequence ID" value="KAK1442890.1"/>
    <property type="molecule type" value="Genomic_DNA"/>
</dbReference>
<organism evidence="5 6">
    <name type="scientific">Babesia gibsoni</name>
    <dbReference type="NCBI Taxonomy" id="33632"/>
    <lineage>
        <taxon>Eukaryota</taxon>
        <taxon>Sar</taxon>
        <taxon>Alveolata</taxon>
        <taxon>Apicomplexa</taxon>
        <taxon>Aconoidasida</taxon>
        <taxon>Piroplasmida</taxon>
        <taxon>Babesiidae</taxon>
        <taxon>Babesia</taxon>
    </lineage>
</organism>
<reference evidence="5" key="1">
    <citation type="submission" date="2023-08" db="EMBL/GenBank/DDBJ databases">
        <title>Draft sequence of the Babesia gibsoni genome.</title>
        <authorList>
            <person name="Yamagishi J.Y."/>
            <person name="Xuan X.X."/>
        </authorList>
    </citation>
    <scope>NUCLEOTIDE SEQUENCE</scope>
    <source>
        <strain evidence="5">Azabu</strain>
    </source>
</reference>
<feature type="compositionally biased region" description="Polar residues" evidence="3">
    <location>
        <begin position="1"/>
        <end position="19"/>
    </location>
</feature>
<dbReference type="InterPro" id="IPR035979">
    <property type="entry name" value="RBD_domain_sf"/>
</dbReference>
<feature type="domain" description="RRM" evidence="4">
    <location>
        <begin position="70"/>
        <end position="148"/>
    </location>
</feature>
<feature type="region of interest" description="Disordered" evidence="3">
    <location>
        <begin position="1"/>
        <end position="20"/>
    </location>
</feature>
<dbReference type="SUPFAM" id="SSF54928">
    <property type="entry name" value="RNA-binding domain, RBD"/>
    <property type="match status" value="1"/>
</dbReference>
<keyword evidence="6" id="KW-1185">Reference proteome</keyword>
<evidence type="ECO:0000313" key="5">
    <source>
        <dbReference type="EMBL" id="KAK1442890.1"/>
    </source>
</evidence>
<protein>
    <recommendedName>
        <fullName evidence="4">RRM domain-containing protein</fullName>
    </recommendedName>
</protein>
<dbReference type="Pfam" id="PF00076">
    <property type="entry name" value="RRM_1"/>
    <property type="match status" value="1"/>
</dbReference>
<dbReference type="InterPro" id="IPR000504">
    <property type="entry name" value="RRM_dom"/>
</dbReference>
<dbReference type="InterPro" id="IPR050825">
    <property type="entry name" value="RBM42_RBP45_47-like"/>
</dbReference>
<dbReference type="Proteomes" id="UP001230268">
    <property type="component" value="Unassembled WGS sequence"/>
</dbReference>
<name>A0AAD8P8X0_BABGI</name>
<dbReference type="SMART" id="SM00360">
    <property type="entry name" value="RRM"/>
    <property type="match status" value="1"/>
</dbReference>
<accession>A0AAD8P8X0</accession>